<feature type="transmembrane region" description="Helical" evidence="2">
    <location>
        <begin position="35"/>
        <end position="55"/>
    </location>
</feature>
<comment type="caution">
    <text evidence="3">The sequence shown here is derived from an EMBL/GenBank/DDBJ whole genome shotgun (WGS) entry which is preliminary data.</text>
</comment>
<dbReference type="Proteomes" id="UP000584867">
    <property type="component" value="Unassembled WGS sequence"/>
</dbReference>
<evidence type="ECO:0000313" key="3">
    <source>
        <dbReference type="EMBL" id="MBB5065658.1"/>
    </source>
</evidence>
<keyword evidence="2" id="KW-1133">Transmembrane helix</keyword>
<keyword evidence="2" id="KW-0812">Transmembrane</keyword>
<gene>
    <name evidence="3" type="ORF">HDF15_004027</name>
</gene>
<accession>A0A7W8EAI2</accession>
<evidence type="ECO:0000256" key="1">
    <source>
        <dbReference type="SAM" id="MobiDB-lite"/>
    </source>
</evidence>
<reference evidence="3 4" key="1">
    <citation type="submission" date="2020-08" db="EMBL/GenBank/DDBJ databases">
        <title>Genomic Encyclopedia of Type Strains, Phase IV (KMG-V): Genome sequencing to study the core and pangenomes of soil and plant-associated prokaryotes.</title>
        <authorList>
            <person name="Whitman W."/>
        </authorList>
    </citation>
    <scope>NUCLEOTIDE SEQUENCE [LARGE SCALE GENOMIC DNA]</scope>
    <source>
        <strain evidence="3 4">X5P3</strain>
    </source>
</reference>
<dbReference type="AlphaFoldDB" id="A0A7W8EAI2"/>
<dbReference type="EMBL" id="JACHIO010000018">
    <property type="protein sequence ID" value="MBB5065658.1"/>
    <property type="molecule type" value="Genomic_DNA"/>
</dbReference>
<name>A0A7W8EAI2_9BACT</name>
<feature type="transmembrane region" description="Helical" evidence="2">
    <location>
        <begin position="79"/>
        <end position="100"/>
    </location>
</feature>
<organism evidence="3 4">
    <name type="scientific">Granulicella mallensis</name>
    <dbReference type="NCBI Taxonomy" id="940614"/>
    <lineage>
        <taxon>Bacteria</taxon>
        <taxon>Pseudomonadati</taxon>
        <taxon>Acidobacteriota</taxon>
        <taxon>Terriglobia</taxon>
        <taxon>Terriglobales</taxon>
        <taxon>Acidobacteriaceae</taxon>
        <taxon>Granulicella</taxon>
    </lineage>
</organism>
<sequence>MSSQQHLFSETRPVQPAQKNEDPAPAPVWLQRLSLIVLVIFCFYIGGILSLLPWWPRYWDQNGWLLAHPSLDAMLQHGWVRGIVSGIGLLDVWIGVSELLHYRDYRA</sequence>
<proteinExistence type="predicted"/>
<feature type="region of interest" description="Disordered" evidence="1">
    <location>
        <begin position="1"/>
        <end position="23"/>
    </location>
</feature>
<keyword evidence="2" id="KW-0472">Membrane</keyword>
<evidence type="ECO:0000256" key="2">
    <source>
        <dbReference type="SAM" id="Phobius"/>
    </source>
</evidence>
<evidence type="ECO:0000313" key="4">
    <source>
        <dbReference type="Proteomes" id="UP000584867"/>
    </source>
</evidence>
<dbReference type="RefSeq" id="WP_184258534.1">
    <property type="nucleotide sequence ID" value="NZ_JACHIO010000018.1"/>
</dbReference>
<protein>
    <submittedName>
        <fullName evidence="3">Uncharacterized protein</fullName>
    </submittedName>
</protein>